<dbReference type="AlphaFoldDB" id="X8AHQ0"/>
<evidence type="ECO:0000313" key="6">
    <source>
        <dbReference type="EMBL" id="EUA30380.1"/>
    </source>
</evidence>
<dbReference type="GO" id="GO:0016020">
    <property type="term" value="C:membrane"/>
    <property type="evidence" value="ECO:0007669"/>
    <property type="project" value="UniProtKB-SubCell"/>
</dbReference>
<organism evidence="6">
    <name type="scientific">Mycobacterium xenopi 4042</name>
    <dbReference type="NCBI Taxonomy" id="1299334"/>
    <lineage>
        <taxon>Bacteria</taxon>
        <taxon>Bacillati</taxon>
        <taxon>Actinomycetota</taxon>
        <taxon>Actinomycetes</taxon>
        <taxon>Mycobacteriales</taxon>
        <taxon>Mycobacteriaceae</taxon>
        <taxon>Mycobacterium</taxon>
    </lineage>
</organism>
<comment type="caution">
    <text evidence="6">The sequence shown here is derived from an EMBL/GenBank/DDBJ whole genome shotgun (WGS) entry which is preliminary data.</text>
</comment>
<dbReference type="InterPro" id="IPR004869">
    <property type="entry name" value="MMPL_dom"/>
</dbReference>
<evidence type="ECO:0000256" key="3">
    <source>
        <dbReference type="ARBA" id="ARBA00022989"/>
    </source>
</evidence>
<sequence length="60" mass="6728">MFISIATAGLIAVILLVVYREMFTALLPLVVIGLSLAVARGYFPRWGWWACRYHSSPSRS</sequence>
<protein>
    <submittedName>
        <fullName evidence="6">MMPL family protein</fullName>
    </submittedName>
</protein>
<comment type="subcellular location">
    <subcellularLocation>
        <location evidence="1">Membrane</location>
        <topology evidence="1">Multi-pass membrane protein</topology>
    </subcellularLocation>
</comment>
<reference evidence="6" key="1">
    <citation type="submission" date="2014-01" db="EMBL/GenBank/DDBJ databases">
        <authorList>
            <person name="Brown-Elliot B."/>
            <person name="Wallace R."/>
            <person name="Lenaerts A."/>
            <person name="Ordway D."/>
            <person name="DeGroote M.A."/>
            <person name="Parker T."/>
            <person name="Sizemore C."/>
            <person name="Tallon L.J."/>
            <person name="Sadzewicz L.K."/>
            <person name="Sengamalay N."/>
            <person name="Fraser C.M."/>
            <person name="Hine E."/>
            <person name="Shefchek K.A."/>
            <person name="Das S.P."/>
            <person name="Tettelin H."/>
        </authorList>
    </citation>
    <scope>NUCLEOTIDE SEQUENCE [LARGE SCALE GENOMIC DNA]</scope>
    <source>
        <strain evidence="6">4042</strain>
    </source>
</reference>
<dbReference type="PATRIC" id="fig|1299334.3.peg.6310"/>
<evidence type="ECO:0000256" key="2">
    <source>
        <dbReference type="ARBA" id="ARBA00022692"/>
    </source>
</evidence>
<evidence type="ECO:0000259" key="5">
    <source>
        <dbReference type="Pfam" id="PF03176"/>
    </source>
</evidence>
<keyword evidence="2" id="KW-0812">Transmembrane</keyword>
<keyword evidence="4" id="KW-0472">Membrane</keyword>
<keyword evidence="3" id="KW-1133">Transmembrane helix</keyword>
<name>X8AHQ0_MYCXE</name>
<gene>
    <name evidence="6" type="ORF">I553_4637</name>
</gene>
<evidence type="ECO:0000256" key="4">
    <source>
        <dbReference type="ARBA" id="ARBA00023136"/>
    </source>
</evidence>
<evidence type="ECO:0000256" key="1">
    <source>
        <dbReference type="ARBA" id="ARBA00004141"/>
    </source>
</evidence>
<proteinExistence type="predicted"/>
<dbReference type="EMBL" id="JAOB01000060">
    <property type="protein sequence ID" value="EUA30380.1"/>
    <property type="molecule type" value="Genomic_DNA"/>
</dbReference>
<accession>X8AHQ0</accession>
<dbReference type="Pfam" id="PF03176">
    <property type="entry name" value="MMPL"/>
    <property type="match status" value="1"/>
</dbReference>
<feature type="domain" description="Membrane transport protein MMPL" evidence="5">
    <location>
        <begin position="2"/>
        <end position="42"/>
    </location>
</feature>